<comment type="caution">
    <text evidence="2">The sequence shown here is derived from an EMBL/GenBank/DDBJ whole genome shotgun (WGS) entry which is preliminary data.</text>
</comment>
<feature type="chain" id="PRO_5034080871" description="Fucose-specific lectin" evidence="1">
    <location>
        <begin position="20"/>
        <end position="409"/>
    </location>
</feature>
<protein>
    <recommendedName>
        <fullName evidence="4">Fucose-specific lectin</fullName>
    </recommendedName>
</protein>
<evidence type="ECO:0000313" key="3">
    <source>
        <dbReference type="Proteomes" id="UP000664132"/>
    </source>
</evidence>
<evidence type="ECO:0000256" key="1">
    <source>
        <dbReference type="SAM" id="SignalP"/>
    </source>
</evidence>
<accession>A0A8H7W905</accession>
<organism evidence="2 3">
    <name type="scientific">Cadophora malorum</name>
    <dbReference type="NCBI Taxonomy" id="108018"/>
    <lineage>
        <taxon>Eukaryota</taxon>
        <taxon>Fungi</taxon>
        <taxon>Dikarya</taxon>
        <taxon>Ascomycota</taxon>
        <taxon>Pezizomycotina</taxon>
        <taxon>Leotiomycetes</taxon>
        <taxon>Helotiales</taxon>
        <taxon>Ploettnerulaceae</taxon>
        <taxon>Cadophora</taxon>
    </lineage>
</organism>
<name>A0A8H7W905_9HELO</name>
<dbReference type="AlphaFoldDB" id="A0A8H7W905"/>
<dbReference type="Gene3D" id="2.120.10.70">
    <property type="entry name" value="Fucose-specific lectin"/>
    <property type="match status" value="1"/>
</dbReference>
<feature type="signal peptide" evidence="1">
    <location>
        <begin position="1"/>
        <end position="19"/>
    </location>
</feature>
<dbReference type="Proteomes" id="UP000664132">
    <property type="component" value="Unassembled WGS sequence"/>
</dbReference>
<proteinExistence type="predicted"/>
<sequence length="409" mass="44673">MRSALFLLTYGAIVVNSVAMVLSHSGEQGLLSNETTFDVEQRSNMQGSDLHKRASWTVAVQNIKNSGGLGRDFAATARSGSAMYVTLANKPNGASQPQPYNLLWQEGTNDWALYPLSTNGNNIQVDGGVATVVRSTARMESFFGRGNEIYSYYFSASDGAGNWYSSNERKAKAAAVGTSLTASSRDPRSMEIFYVGNTGDLRHSYSNDDGQKWVIDQHLWDGPINPISLTSIASTRFAQLAVFWTRPDGAIWGAWLGTSGWQGKQLLGPGSAHSSSRLTAIARSELRINIFYIGNDKKVHQIYWKSETPGTWNTPSEPISNLATSPGSLSAVSMNFNHQEVFFLGSDSKLKHAYWTEDAKVWKSEALPGASSACQASGSLEVVSRKDGTMEGWCKATSNTDLVHFYYYA</sequence>
<dbReference type="SUPFAM" id="SSF89372">
    <property type="entry name" value="Fucose-specific lectin"/>
    <property type="match status" value="2"/>
</dbReference>
<gene>
    <name evidence="2" type="ORF">IFR04_010087</name>
</gene>
<keyword evidence="3" id="KW-1185">Reference proteome</keyword>
<dbReference type="OrthoDB" id="640249at2759"/>
<dbReference type="EMBL" id="JAFJYH010000175">
    <property type="protein sequence ID" value="KAG4416758.1"/>
    <property type="molecule type" value="Genomic_DNA"/>
</dbReference>
<keyword evidence="1" id="KW-0732">Signal</keyword>
<evidence type="ECO:0008006" key="4">
    <source>
        <dbReference type="Google" id="ProtNLM"/>
    </source>
</evidence>
<evidence type="ECO:0000313" key="2">
    <source>
        <dbReference type="EMBL" id="KAG4416758.1"/>
    </source>
</evidence>
<reference evidence="2" key="1">
    <citation type="submission" date="2021-02" db="EMBL/GenBank/DDBJ databases">
        <title>Genome sequence Cadophora malorum strain M34.</title>
        <authorList>
            <person name="Stefanovic E."/>
            <person name="Vu D."/>
            <person name="Scully C."/>
            <person name="Dijksterhuis J."/>
            <person name="Roader J."/>
            <person name="Houbraken J."/>
        </authorList>
    </citation>
    <scope>NUCLEOTIDE SEQUENCE</scope>
    <source>
        <strain evidence="2">M34</strain>
    </source>
</reference>